<accession>A0A4Y2WVL4</accession>
<evidence type="ECO:0000313" key="3">
    <source>
        <dbReference type="Proteomes" id="UP000499080"/>
    </source>
</evidence>
<feature type="compositionally biased region" description="Polar residues" evidence="1">
    <location>
        <begin position="7"/>
        <end position="29"/>
    </location>
</feature>
<feature type="compositionally biased region" description="Polar residues" evidence="1">
    <location>
        <begin position="81"/>
        <end position="91"/>
    </location>
</feature>
<dbReference type="EMBL" id="BGPR01066237">
    <property type="protein sequence ID" value="GBO40846.1"/>
    <property type="molecule type" value="Genomic_DNA"/>
</dbReference>
<feature type="compositionally biased region" description="Low complexity" evidence="1">
    <location>
        <begin position="210"/>
        <end position="226"/>
    </location>
</feature>
<evidence type="ECO:0000313" key="2">
    <source>
        <dbReference type="EMBL" id="GBO40846.1"/>
    </source>
</evidence>
<feature type="region of interest" description="Disordered" evidence="1">
    <location>
        <begin position="1"/>
        <end position="128"/>
    </location>
</feature>
<keyword evidence="3" id="KW-1185">Reference proteome</keyword>
<feature type="region of interest" description="Disordered" evidence="1">
    <location>
        <begin position="157"/>
        <end position="189"/>
    </location>
</feature>
<comment type="caution">
    <text evidence="2">The sequence shown here is derived from an EMBL/GenBank/DDBJ whole genome shotgun (WGS) entry which is preliminary data.</text>
</comment>
<feature type="non-terminal residue" evidence="2">
    <location>
        <position position="251"/>
    </location>
</feature>
<evidence type="ECO:0000256" key="1">
    <source>
        <dbReference type="SAM" id="MobiDB-lite"/>
    </source>
</evidence>
<protein>
    <submittedName>
        <fullName evidence="2">Uncharacterized protein</fullName>
    </submittedName>
</protein>
<feature type="compositionally biased region" description="Basic and acidic residues" evidence="1">
    <location>
        <begin position="159"/>
        <end position="189"/>
    </location>
</feature>
<organism evidence="2 3">
    <name type="scientific">Araneus ventricosus</name>
    <name type="common">Orbweaver spider</name>
    <name type="synonym">Epeira ventricosa</name>
    <dbReference type="NCBI Taxonomy" id="182803"/>
    <lineage>
        <taxon>Eukaryota</taxon>
        <taxon>Metazoa</taxon>
        <taxon>Ecdysozoa</taxon>
        <taxon>Arthropoda</taxon>
        <taxon>Chelicerata</taxon>
        <taxon>Arachnida</taxon>
        <taxon>Araneae</taxon>
        <taxon>Araneomorphae</taxon>
        <taxon>Entelegynae</taxon>
        <taxon>Araneoidea</taxon>
        <taxon>Araneidae</taxon>
        <taxon>Araneus</taxon>
    </lineage>
</organism>
<feature type="region of interest" description="Disordered" evidence="1">
    <location>
        <begin position="206"/>
        <end position="229"/>
    </location>
</feature>
<proteinExistence type="predicted"/>
<feature type="compositionally biased region" description="Basic and acidic residues" evidence="1">
    <location>
        <begin position="96"/>
        <end position="105"/>
    </location>
</feature>
<reference evidence="2 3" key="1">
    <citation type="journal article" date="2019" name="Sci. Rep.">
        <title>Orb-weaving spider Araneus ventricosus genome elucidates the spidroin gene catalogue.</title>
        <authorList>
            <person name="Kono N."/>
            <person name="Nakamura H."/>
            <person name="Ohtoshi R."/>
            <person name="Moran D.A.P."/>
            <person name="Shinohara A."/>
            <person name="Yoshida Y."/>
            <person name="Fujiwara M."/>
            <person name="Mori M."/>
            <person name="Tomita M."/>
            <person name="Arakawa K."/>
        </authorList>
    </citation>
    <scope>NUCLEOTIDE SEQUENCE [LARGE SCALE GENOMIC DNA]</scope>
</reference>
<dbReference type="OrthoDB" id="6330047at2759"/>
<name>A0A4Y2WVL4_ARAVE</name>
<gene>
    <name evidence="2" type="ORF">AVEN_46908_1</name>
</gene>
<feature type="non-terminal residue" evidence="2">
    <location>
        <position position="1"/>
    </location>
</feature>
<feature type="compositionally biased region" description="Basic and acidic residues" evidence="1">
    <location>
        <begin position="115"/>
        <end position="128"/>
    </location>
</feature>
<dbReference type="AlphaFoldDB" id="A0A4Y2WVL4"/>
<sequence>IQDYYGYQQQASTNHKSPLYSNEQIAQNGGSSGLHEISPYSDEKNSPDYDTPSKSSHSKSHSEESTAGYMTPEQLFAPHSTGLQSESKFVLSSSHGDSKSSKDSFETEAAGSSVDEQHEGSERAALHLPEEVSIYVARQTENPYLYEYTEAYDPFSVEANDKPKADGDSSKHSDSRDSFDDTESDEKINQRIREFQKLLTKAPKNSYMVQPTASTSTATTPQTTTTRVPVYKKASDAEAEEMKNHKTTHSY</sequence>
<dbReference type="Proteomes" id="UP000499080">
    <property type="component" value="Unassembled WGS sequence"/>
</dbReference>